<comment type="caution">
    <text evidence="4">The sequence shown here is derived from an EMBL/GenBank/DDBJ whole genome shotgun (WGS) entry which is preliminary data.</text>
</comment>
<dbReference type="Pfam" id="PF05163">
    <property type="entry name" value="DinB"/>
    <property type="match status" value="1"/>
</dbReference>
<evidence type="ECO:0008006" key="6">
    <source>
        <dbReference type="Google" id="ProtNLM"/>
    </source>
</evidence>
<name>A0A4R5VSK8_9BACI</name>
<accession>A0A4R5VSK8</accession>
<feature type="binding site" evidence="3">
    <location>
        <position position="127"/>
    </location>
    <ligand>
        <name>a divalent metal cation</name>
        <dbReference type="ChEBI" id="CHEBI:60240"/>
    </ligand>
</feature>
<dbReference type="AlphaFoldDB" id="A0A4R5VSK8"/>
<feature type="binding site" evidence="3">
    <location>
        <position position="48"/>
    </location>
    <ligand>
        <name>a divalent metal cation</name>
        <dbReference type="ChEBI" id="CHEBI:60240"/>
    </ligand>
</feature>
<reference evidence="4 5" key="1">
    <citation type="submission" date="2019-03" db="EMBL/GenBank/DDBJ databases">
        <title>Bacillus niacini sp. nov. a Nicotinate-Metabolizing Mesophile Isolated from Soil.</title>
        <authorList>
            <person name="Zhang G."/>
        </authorList>
    </citation>
    <scope>NUCLEOTIDE SEQUENCE [LARGE SCALE GENOMIC DNA]</scope>
    <source>
        <strain evidence="4 5">WN066</strain>
    </source>
</reference>
<dbReference type="RefSeq" id="WP_133335042.1">
    <property type="nucleotide sequence ID" value="NZ_SMYO01000006.1"/>
</dbReference>
<dbReference type="Proteomes" id="UP000295132">
    <property type="component" value="Unassembled WGS sequence"/>
</dbReference>
<feature type="binding site" evidence="3">
    <location>
        <position position="131"/>
    </location>
    <ligand>
        <name>a divalent metal cation</name>
        <dbReference type="ChEBI" id="CHEBI:60240"/>
    </ligand>
</feature>
<comment type="similarity">
    <text evidence="1">Belongs to the DinB family.</text>
</comment>
<keyword evidence="2 3" id="KW-0479">Metal-binding</keyword>
<evidence type="ECO:0000256" key="1">
    <source>
        <dbReference type="ARBA" id="ARBA00008635"/>
    </source>
</evidence>
<evidence type="ECO:0000256" key="2">
    <source>
        <dbReference type="ARBA" id="ARBA00022723"/>
    </source>
</evidence>
<proteinExistence type="inferred from homology"/>
<sequence length="167" mass="18626">MYTSINEFIGEWNQEMESTQKVLDALTDSSLQQAVSQEDRTLGRIAWHIVTSTPEMLNEFGIQVAAVENATTVPTSAKIIADIFRKVTTDTNNAVKEQWTDQSLTEMINVFGMDMPKAVTLSLLIKHIIHHRGQLTVLMRQAGLKVPGVYGPAREEWGLIGMEAPEL</sequence>
<evidence type="ECO:0000256" key="3">
    <source>
        <dbReference type="PIRSR" id="PIRSR607837-1"/>
    </source>
</evidence>
<dbReference type="EMBL" id="SMYO01000006">
    <property type="protein sequence ID" value="TDK60820.1"/>
    <property type="molecule type" value="Genomic_DNA"/>
</dbReference>
<dbReference type="SUPFAM" id="SSF109854">
    <property type="entry name" value="DinB/YfiT-like putative metalloenzymes"/>
    <property type="match status" value="1"/>
</dbReference>
<evidence type="ECO:0000313" key="5">
    <source>
        <dbReference type="Proteomes" id="UP000295132"/>
    </source>
</evidence>
<gene>
    <name evidence="4" type="ORF">E2K98_13925</name>
</gene>
<dbReference type="GO" id="GO:0046872">
    <property type="term" value="F:metal ion binding"/>
    <property type="evidence" value="ECO:0007669"/>
    <property type="project" value="UniProtKB-KW"/>
</dbReference>
<dbReference type="InterPro" id="IPR007837">
    <property type="entry name" value="DinB"/>
</dbReference>
<dbReference type="Gene3D" id="1.20.120.450">
    <property type="entry name" value="dinb family like domain"/>
    <property type="match status" value="1"/>
</dbReference>
<evidence type="ECO:0000313" key="4">
    <source>
        <dbReference type="EMBL" id="TDK60820.1"/>
    </source>
</evidence>
<organism evidence="4 5">
    <name type="scientific">Bacillus salipaludis</name>
    <dbReference type="NCBI Taxonomy" id="2547811"/>
    <lineage>
        <taxon>Bacteria</taxon>
        <taxon>Bacillati</taxon>
        <taxon>Bacillota</taxon>
        <taxon>Bacilli</taxon>
        <taxon>Bacillales</taxon>
        <taxon>Bacillaceae</taxon>
        <taxon>Bacillus</taxon>
    </lineage>
</organism>
<protein>
    <recommendedName>
        <fullName evidence="6">Damage-inducible protein DinB</fullName>
    </recommendedName>
</protein>
<dbReference type="InterPro" id="IPR034660">
    <property type="entry name" value="DinB/YfiT-like"/>
</dbReference>